<keyword evidence="5" id="KW-0539">Nucleus</keyword>
<evidence type="ECO:0000259" key="6">
    <source>
        <dbReference type="PROSITE" id="PS50304"/>
    </source>
</evidence>
<evidence type="ECO:0000256" key="4">
    <source>
        <dbReference type="ARBA" id="ARBA00023187"/>
    </source>
</evidence>
<keyword evidence="8" id="KW-1185">Reference proteome</keyword>
<dbReference type="GO" id="GO:0006397">
    <property type="term" value="P:mRNA processing"/>
    <property type="evidence" value="ECO:0007669"/>
    <property type="project" value="UniProtKB-KW"/>
</dbReference>
<sequence>MLAAGDKCCGTKSGDASPSFGFVENDVDEDLVVIAPCDRNAVCCGPKDGVMELKSANYDSPSRCSNSLCECYTKVQAGTDDVLNDCGNNSSTGSSLGNEDDLCDKMKKLSTSDWLEKQCKPREEISDSVFPKWHVGDTCVCRWCMDNKWYFAEITNIDHSSSFCEVRFTYFGAKQDIYIGDLHPVDASSWKRVVDEDNILAAQAMLIIAQIRSNVERLPMLEPFLGTKAGKSDAKNGKLRGKSGILRGKWKTNSGSAGSQTLRVLPLFWRSLLLESCGNDKRAVWGMINSWYMCGYQSGYATALKNGEGKRA</sequence>
<dbReference type="Pfam" id="PF06003">
    <property type="entry name" value="SMN_Tudor"/>
    <property type="match status" value="1"/>
</dbReference>
<evidence type="ECO:0000313" key="9">
    <source>
        <dbReference type="WBParaSite" id="TASK_0000227801-mRNA-1"/>
    </source>
</evidence>
<gene>
    <name evidence="7" type="ORF">TASK_LOCUS2279</name>
</gene>
<dbReference type="InterPro" id="IPR002999">
    <property type="entry name" value="Tudor"/>
</dbReference>
<protein>
    <submittedName>
        <fullName evidence="9">Tudor domain-containing protein</fullName>
    </submittedName>
</protein>
<feature type="domain" description="Tudor" evidence="6">
    <location>
        <begin position="132"/>
        <end position="192"/>
    </location>
</feature>
<dbReference type="PROSITE" id="PS50304">
    <property type="entry name" value="TUDOR"/>
    <property type="match status" value="1"/>
</dbReference>
<reference evidence="9" key="1">
    <citation type="submission" date="2017-02" db="UniProtKB">
        <authorList>
            <consortium name="WormBaseParasite"/>
        </authorList>
    </citation>
    <scope>IDENTIFICATION</scope>
</reference>
<dbReference type="Proteomes" id="UP000282613">
    <property type="component" value="Unassembled WGS sequence"/>
</dbReference>
<dbReference type="GO" id="GO:0015030">
    <property type="term" value="C:Cajal body"/>
    <property type="evidence" value="ECO:0007669"/>
    <property type="project" value="UniProtKB-SubCell"/>
</dbReference>
<dbReference type="WBParaSite" id="TASK_0000227801-mRNA-1">
    <property type="protein sequence ID" value="TASK_0000227801-mRNA-1"/>
    <property type="gene ID" value="TASK_0000227801"/>
</dbReference>
<dbReference type="InterPro" id="IPR010304">
    <property type="entry name" value="SMN_Tudor"/>
</dbReference>
<keyword evidence="3" id="KW-0507">mRNA processing</keyword>
<keyword evidence="4" id="KW-0508">mRNA splicing</keyword>
<accession>A0A0R3VXY4</accession>
<dbReference type="Gene3D" id="2.30.30.140">
    <property type="match status" value="1"/>
</dbReference>
<evidence type="ECO:0000256" key="5">
    <source>
        <dbReference type="ARBA" id="ARBA00023242"/>
    </source>
</evidence>
<comment type="similarity">
    <text evidence="2">Belongs to the SMN family.</text>
</comment>
<dbReference type="AlphaFoldDB" id="A0A0R3VXY4"/>
<evidence type="ECO:0000256" key="3">
    <source>
        <dbReference type="ARBA" id="ARBA00022664"/>
    </source>
</evidence>
<comment type="subcellular location">
    <subcellularLocation>
        <location evidence="1">Nucleus</location>
        <location evidence="1">Cajal body</location>
    </subcellularLocation>
</comment>
<dbReference type="OrthoDB" id="197400at2759"/>
<proteinExistence type="inferred from homology"/>
<dbReference type="GO" id="GO:0008380">
    <property type="term" value="P:RNA splicing"/>
    <property type="evidence" value="ECO:0007669"/>
    <property type="project" value="UniProtKB-KW"/>
</dbReference>
<dbReference type="STRING" id="60517.A0A0R3VXY4"/>
<evidence type="ECO:0000313" key="8">
    <source>
        <dbReference type="Proteomes" id="UP000282613"/>
    </source>
</evidence>
<reference evidence="7 8" key="2">
    <citation type="submission" date="2018-11" db="EMBL/GenBank/DDBJ databases">
        <authorList>
            <consortium name="Pathogen Informatics"/>
        </authorList>
    </citation>
    <scope>NUCLEOTIDE SEQUENCE [LARGE SCALE GENOMIC DNA]</scope>
</reference>
<dbReference type="GO" id="GO:0005737">
    <property type="term" value="C:cytoplasm"/>
    <property type="evidence" value="ECO:0007669"/>
    <property type="project" value="InterPro"/>
</dbReference>
<dbReference type="GO" id="GO:0003723">
    <property type="term" value="F:RNA binding"/>
    <property type="evidence" value="ECO:0007669"/>
    <property type="project" value="InterPro"/>
</dbReference>
<dbReference type="EMBL" id="UYRS01001351">
    <property type="protein sequence ID" value="VDK24729.1"/>
    <property type="molecule type" value="Genomic_DNA"/>
</dbReference>
<dbReference type="SUPFAM" id="SSF63748">
    <property type="entry name" value="Tudor/PWWP/MBT"/>
    <property type="match status" value="1"/>
</dbReference>
<organism evidence="9">
    <name type="scientific">Taenia asiatica</name>
    <name type="common">Asian tapeworm</name>
    <dbReference type="NCBI Taxonomy" id="60517"/>
    <lineage>
        <taxon>Eukaryota</taxon>
        <taxon>Metazoa</taxon>
        <taxon>Spiralia</taxon>
        <taxon>Lophotrochozoa</taxon>
        <taxon>Platyhelminthes</taxon>
        <taxon>Cestoda</taxon>
        <taxon>Eucestoda</taxon>
        <taxon>Cyclophyllidea</taxon>
        <taxon>Taeniidae</taxon>
        <taxon>Taenia</taxon>
    </lineage>
</organism>
<evidence type="ECO:0000313" key="7">
    <source>
        <dbReference type="EMBL" id="VDK24729.1"/>
    </source>
</evidence>
<evidence type="ECO:0000256" key="2">
    <source>
        <dbReference type="ARBA" id="ARBA00005371"/>
    </source>
</evidence>
<name>A0A0R3VXY4_TAEAS</name>
<dbReference type="SMART" id="SM00333">
    <property type="entry name" value="TUDOR"/>
    <property type="match status" value="1"/>
</dbReference>
<evidence type="ECO:0000256" key="1">
    <source>
        <dbReference type="ARBA" id="ARBA00004408"/>
    </source>
</evidence>